<keyword evidence="2" id="KW-1185">Reference proteome</keyword>
<evidence type="ECO:0000313" key="2">
    <source>
        <dbReference type="Proteomes" id="UP001484535"/>
    </source>
</evidence>
<accession>A0ABV0CXN5</accession>
<dbReference type="Proteomes" id="UP001484535">
    <property type="component" value="Unassembled WGS sequence"/>
</dbReference>
<protein>
    <submittedName>
        <fullName evidence="1">Uncharacterized protein</fullName>
    </submittedName>
</protein>
<evidence type="ECO:0000313" key="1">
    <source>
        <dbReference type="EMBL" id="MEN7536587.1"/>
    </source>
</evidence>
<dbReference type="RefSeq" id="WP_346784047.1">
    <property type="nucleotide sequence ID" value="NZ_JBDLBR010000002.1"/>
</dbReference>
<proteinExistence type="predicted"/>
<reference evidence="1 2" key="1">
    <citation type="submission" date="2024-05" db="EMBL/GenBank/DDBJ databases">
        <authorList>
            <person name="Park S."/>
        </authorList>
    </citation>
    <scope>NUCLEOTIDE SEQUENCE [LARGE SCALE GENOMIC DNA]</scope>
    <source>
        <strain evidence="1 2">DGU5</strain>
    </source>
</reference>
<name>A0ABV0CXN5_9SPHN</name>
<gene>
    <name evidence="1" type="ORF">ABDJ38_05325</name>
</gene>
<dbReference type="EMBL" id="JBDLBR010000002">
    <property type="protein sequence ID" value="MEN7536587.1"/>
    <property type="molecule type" value="Genomic_DNA"/>
</dbReference>
<sequence>MDASYPRITSDEEHEVTGMNAEQDLIENAINIWRRLLANERNAGRCDIVKRAADLIALQDGNKFPSELELTSSEKALGRWIADTIGVPKLACDEAIPPGCKLAPLVFSPSYQFHLALASPRTSCRPPLQHLPRTAGEIEEHLHQWTGNSFQYNTALDAVTGVGISAIAGFLESIRRSHPALFLLLLSEEVEEAIRLLPALQWPNAPGQVAEWRAAYFGDAKCSIAALFRALRITRRIFRILQKLNADDGFNLAAIKHCGNHLPTARSAPEMRRVLKRTNMTAFSLHKIVLMDIDHHVDPNHPQGVYHFHKAETDIRTLARYRCLDGPDTDYAQKALKDFPRQLELTLPVADGPPDEWPDSSDIDVTRVGGRGGTRYGPLANYYGLLPTDLVAHGALCVEETCEGSAKPARLAEFANALLFASGYDARGEVWIRPEHIRRQAKLAASVFPVRGQFGHATGFGQTSWQDLEGDSLLWTYLAKETCSDDPLGTMFLELREHLLKHTDDVRKLDRIDDATRVFCHLGQSTGLLSGDPVWLRLQERTRAMLGVTLGGKSRFKDKVKPFGDGPKTLATLVAVLGASPDRDGRGDVIH</sequence>
<organism evidence="1 2">
    <name type="scientific">Aurantiacibacter flavus</name>
    <dbReference type="NCBI Taxonomy" id="3145232"/>
    <lineage>
        <taxon>Bacteria</taxon>
        <taxon>Pseudomonadati</taxon>
        <taxon>Pseudomonadota</taxon>
        <taxon>Alphaproteobacteria</taxon>
        <taxon>Sphingomonadales</taxon>
        <taxon>Erythrobacteraceae</taxon>
        <taxon>Aurantiacibacter</taxon>
    </lineage>
</organism>
<comment type="caution">
    <text evidence="1">The sequence shown here is derived from an EMBL/GenBank/DDBJ whole genome shotgun (WGS) entry which is preliminary data.</text>
</comment>